<dbReference type="FunFam" id="3.30.70.580:FF:000001">
    <property type="entry name" value="tRNA pseudouridine synthase A"/>
    <property type="match status" value="1"/>
</dbReference>
<dbReference type="InterPro" id="IPR020097">
    <property type="entry name" value="PsdUridine_synth_TruA_a/b_dom"/>
</dbReference>
<comment type="function">
    <text evidence="4">Formation of pseudouridine at positions 38, 39 and 40 in the anticodon stem and loop of transfer RNAs.</text>
</comment>
<dbReference type="Pfam" id="PF01416">
    <property type="entry name" value="PseudoU_synth_1"/>
    <property type="match status" value="2"/>
</dbReference>
<feature type="domain" description="Pseudouridine synthase I TruA alpha/beta" evidence="8">
    <location>
        <begin position="149"/>
        <end position="255"/>
    </location>
</feature>
<evidence type="ECO:0000256" key="2">
    <source>
        <dbReference type="ARBA" id="ARBA00022694"/>
    </source>
</evidence>
<dbReference type="InterPro" id="IPR020095">
    <property type="entry name" value="PsdUridine_synth_TruA_C"/>
</dbReference>
<comment type="caution">
    <text evidence="4">Lacks conserved residue(s) required for the propagation of feature annotation.</text>
</comment>
<dbReference type="Gene3D" id="3.30.70.580">
    <property type="entry name" value="Pseudouridine synthase I, catalytic domain, N-terminal subdomain"/>
    <property type="match status" value="1"/>
</dbReference>
<evidence type="ECO:0000256" key="4">
    <source>
        <dbReference type="HAMAP-Rule" id="MF_00171"/>
    </source>
</evidence>
<dbReference type="NCBIfam" id="TIGR00071">
    <property type="entry name" value="hisT_truA"/>
    <property type="match status" value="1"/>
</dbReference>
<evidence type="ECO:0000256" key="3">
    <source>
        <dbReference type="ARBA" id="ARBA00023235"/>
    </source>
</evidence>
<keyword evidence="3 4" id="KW-0413">Isomerase</keyword>
<dbReference type="EC" id="5.4.99.12" evidence="4"/>
<dbReference type="EMBL" id="JARGYU010000001">
    <property type="protein sequence ID" value="MDZ5761017.1"/>
    <property type="molecule type" value="Genomic_DNA"/>
</dbReference>
<dbReference type="PANTHER" id="PTHR11142:SF0">
    <property type="entry name" value="TRNA PSEUDOURIDINE SYNTHASE-LIKE 1"/>
    <property type="match status" value="1"/>
</dbReference>
<organism evidence="9 10">
    <name type="scientific">Lyticum sinuosum</name>
    <dbReference type="NCBI Taxonomy" id="1332059"/>
    <lineage>
        <taxon>Bacteria</taxon>
        <taxon>Pseudomonadati</taxon>
        <taxon>Pseudomonadota</taxon>
        <taxon>Alphaproteobacteria</taxon>
        <taxon>Rickettsiales</taxon>
        <taxon>Lyticum</taxon>
    </lineage>
</organism>
<accession>A0AAE4VL08</accession>
<dbReference type="SUPFAM" id="SSF55120">
    <property type="entry name" value="Pseudouridine synthase"/>
    <property type="match status" value="1"/>
</dbReference>
<dbReference type="GO" id="GO:0160147">
    <property type="term" value="F:tRNA pseudouridine(38-40) synthase activity"/>
    <property type="evidence" value="ECO:0007669"/>
    <property type="project" value="UniProtKB-EC"/>
</dbReference>
<dbReference type="HAMAP" id="MF_00171">
    <property type="entry name" value="TruA"/>
    <property type="match status" value="1"/>
</dbReference>
<evidence type="ECO:0000313" key="9">
    <source>
        <dbReference type="EMBL" id="MDZ5761017.1"/>
    </source>
</evidence>
<dbReference type="AlphaFoldDB" id="A0AAE4VL08"/>
<dbReference type="CDD" id="cd02570">
    <property type="entry name" value="PseudoU_synth_EcTruA"/>
    <property type="match status" value="1"/>
</dbReference>
<dbReference type="PANTHER" id="PTHR11142">
    <property type="entry name" value="PSEUDOURIDYLATE SYNTHASE"/>
    <property type="match status" value="1"/>
</dbReference>
<dbReference type="RefSeq" id="WP_322498449.1">
    <property type="nucleotide sequence ID" value="NZ_JARGYU010000001.1"/>
</dbReference>
<evidence type="ECO:0000259" key="8">
    <source>
        <dbReference type="Pfam" id="PF01416"/>
    </source>
</evidence>
<dbReference type="PIRSF" id="PIRSF001430">
    <property type="entry name" value="tRNA_psdUrid_synth"/>
    <property type="match status" value="1"/>
</dbReference>
<dbReference type="GO" id="GO:0031119">
    <property type="term" value="P:tRNA pseudouridine synthesis"/>
    <property type="evidence" value="ECO:0007669"/>
    <property type="project" value="UniProtKB-UniRule"/>
</dbReference>
<dbReference type="InterPro" id="IPR020103">
    <property type="entry name" value="PsdUridine_synth_cat_dom_sf"/>
</dbReference>
<dbReference type="InterPro" id="IPR020094">
    <property type="entry name" value="TruA/RsuA/RluB/E/F_N"/>
</dbReference>
<evidence type="ECO:0000256" key="1">
    <source>
        <dbReference type="ARBA" id="ARBA00009375"/>
    </source>
</evidence>
<comment type="subunit">
    <text evidence="4">Homodimer.</text>
</comment>
<protein>
    <recommendedName>
        <fullName evidence="4">tRNA pseudouridine synthase A</fullName>
        <ecNumber evidence="4">5.4.99.12</ecNumber>
    </recommendedName>
    <alternativeName>
        <fullName evidence="4">tRNA pseudouridine(38-40) synthase</fullName>
    </alternativeName>
    <alternativeName>
        <fullName evidence="4">tRNA pseudouridylate synthase I</fullName>
    </alternativeName>
    <alternativeName>
        <fullName evidence="4">tRNA-uridine isomerase I</fullName>
    </alternativeName>
</protein>
<comment type="catalytic activity">
    <reaction evidence="4 7">
        <text>uridine(38/39/40) in tRNA = pseudouridine(38/39/40) in tRNA</text>
        <dbReference type="Rhea" id="RHEA:22376"/>
        <dbReference type="Rhea" id="RHEA-COMP:10085"/>
        <dbReference type="Rhea" id="RHEA-COMP:10087"/>
        <dbReference type="ChEBI" id="CHEBI:65314"/>
        <dbReference type="ChEBI" id="CHEBI:65315"/>
        <dbReference type="EC" id="5.4.99.12"/>
    </reaction>
</comment>
<comment type="caution">
    <text evidence="9">The sequence shown here is derived from an EMBL/GenBank/DDBJ whole genome shotgun (WGS) entry which is preliminary data.</text>
</comment>
<sequence length="255" mass="29457">MKSQKNRYKIIIEYDGSGFSGWQSQNSVKPGVQDVIKNGLEKLGYLNIQIYGAGRTDSGVHALGQVAHFDLNEEIIINKFIKSLNFFIRDYPVVIVKVEKVDENFDARFSAKKRRYLYKIAVRKTSSVIQKNRIWDLGYDLNINKMKEAANIMLGYHDFKNFRLKSCQAKNSCRTISQLNIIETKIEEQNLRLIEFDIIAKSFLHRQVRIIVGTLCQVGRGRITCEDISDSLTKLTPINTYHAPPWGLYLYGVYY</sequence>
<feature type="binding site" evidence="4 6">
    <location>
        <position position="116"/>
    </location>
    <ligand>
        <name>substrate</name>
    </ligand>
</feature>
<name>A0AAE4VL08_9RICK</name>
<dbReference type="GO" id="GO:0003723">
    <property type="term" value="F:RNA binding"/>
    <property type="evidence" value="ECO:0007669"/>
    <property type="project" value="InterPro"/>
</dbReference>
<feature type="active site" description="Nucleophile" evidence="4 5">
    <location>
        <position position="57"/>
    </location>
</feature>
<dbReference type="InterPro" id="IPR001406">
    <property type="entry name" value="PsdUridine_synth_TruA"/>
</dbReference>
<comment type="similarity">
    <text evidence="1 4 7">Belongs to the tRNA pseudouridine synthase TruA family.</text>
</comment>
<evidence type="ECO:0000313" key="10">
    <source>
        <dbReference type="Proteomes" id="UP001289135"/>
    </source>
</evidence>
<evidence type="ECO:0000256" key="5">
    <source>
        <dbReference type="PIRSR" id="PIRSR001430-1"/>
    </source>
</evidence>
<feature type="domain" description="Pseudouridine synthase I TruA alpha/beta" evidence="8">
    <location>
        <begin position="11"/>
        <end position="109"/>
    </location>
</feature>
<gene>
    <name evidence="4" type="primary">truA</name>
    <name evidence="9" type="ORF">Lyticum_00177</name>
</gene>
<evidence type="ECO:0000256" key="7">
    <source>
        <dbReference type="RuleBase" id="RU003792"/>
    </source>
</evidence>
<evidence type="ECO:0000256" key="6">
    <source>
        <dbReference type="PIRSR" id="PIRSR001430-2"/>
    </source>
</evidence>
<dbReference type="Gene3D" id="3.30.70.660">
    <property type="entry name" value="Pseudouridine synthase I, catalytic domain, C-terminal subdomain"/>
    <property type="match status" value="1"/>
</dbReference>
<proteinExistence type="inferred from homology"/>
<dbReference type="Proteomes" id="UP001289135">
    <property type="component" value="Unassembled WGS sequence"/>
</dbReference>
<reference evidence="9" key="1">
    <citation type="submission" date="2023-02" db="EMBL/GenBank/DDBJ databases">
        <title>Host association and intracellularity evolved multiple times independently in the Rickettsiales.</title>
        <authorList>
            <person name="Castelli M."/>
            <person name="Nardi T."/>
            <person name="Gammuto L."/>
            <person name="Bellinzona G."/>
            <person name="Sabaneyeva E."/>
            <person name="Potekhin A."/>
            <person name="Serra V."/>
            <person name="Petroni G."/>
            <person name="Sassera D."/>
        </authorList>
    </citation>
    <scope>NUCLEOTIDE SEQUENCE</scope>
    <source>
        <strain evidence="9">USBL-36I1</strain>
    </source>
</reference>
<keyword evidence="10" id="KW-1185">Reference proteome</keyword>
<keyword evidence="2 4" id="KW-0819">tRNA processing</keyword>